<dbReference type="OrthoDB" id="247013at2759"/>
<dbReference type="Proteomes" id="UP000054324">
    <property type="component" value="Unassembled WGS sequence"/>
</dbReference>
<dbReference type="EMBL" id="KL596781">
    <property type="protein sequence ID" value="KER25289.1"/>
    <property type="molecule type" value="Genomic_DNA"/>
</dbReference>
<evidence type="ECO:0000313" key="2">
    <source>
        <dbReference type="EMBL" id="KER25289.1"/>
    </source>
</evidence>
<protein>
    <submittedName>
        <fullName evidence="2">Uncharacterized protein</fullName>
    </submittedName>
</protein>
<feature type="region of interest" description="Disordered" evidence="1">
    <location>
        <begin position="1"/>
        <end position="29"/>
    </location>
</feature>
<proteinExistence type="predicted"/>
<dbReference type="KEGG" id="ovi:T265_07229"/>
<keyword evidence="3" id="KW-1185">Reference proteome</keyword>
<organism evidence="2 3">
    <name type="scientific">Opisthorchis viverrini</name>
    <name type="common">Southeast Asian liver fluke</name>
    <dbReference type="NCBI Taxonomy" id="6198"/>
    <lineage>
        <taxon>Eukaryota</taxon>
        <taxon>Metazoa</taxon>
        <taxon>Spiralia</taxon>
        <taxon>Lophotrochozoa</taxon>
        <taxon>Platyhelminthes</taxon>
        <taxon>Trematoda</taxon>
        <taxon>Digenea</taxon>
        <taxon>Opisthorchiida</taxon>
        <taxon>Opisthorchiata</taxon>
        <taxon>Opisthorchiidae</taxon>
        <taxon>Opisthorchis</taxon>
    </lineage>
</organism>
<accession>A0A075AC63</accession>
<evidence type="ECO:0000256" key="1">
    <source>
        <dbReference type="SAM" id="MobiDB-lite"/>
    </source>
</evidence>
<dbReference type="GeneID" id="20321408"/>
<dbReference type="STRING" id="6198.A0A075AC63"/>
<dbReference type="CTD" id="20321408"/>
<name>A0A075AC63_OPIVI</name>
<evidence type="ECO:0000313" key="3">
    <source>
        <dbReference type="Proteomes" id="UP000054324"/>
    </source>
</evidence>
<sequence length="243" mass="27557">MKETTHKVAGNSSTAHDRFRPSWGSSGRHSRRVSVNLTIYLNSNWTDCDKSKHLQISLVFHGRLKVAENSSTAHDRFCPSWAHQVGAVPEFLSSSCFTFSFFSLSFRNDLWCQRRHHQIECKTGYVYRCLKRLKHAAAWCSIFSGLRTSQTKDSARFQLNKFRSKIAFPATIQYGKGFSESRNFQPEARRKGEKCSAVEPFRCLDAMPTAGSTRVGILPGCPSLERGSREGKGICQHMRARLT</sequence>
<dbReference type="RefSeq" id="XP_009170958.1">
    <property type="nucleotide sequence ID" value="XM_009172694.1"/>
</dbReference>
<reference evidence="2 3" key="1">
    <citation type="submission" date="2013-11" db="EMBL/GenBank/DDBJ databases">
        <title>Opisthorchis viverrini - life in the bile duct.</title>
        <authorList>
            <person name="Young N.D."/>
            <person name="Nagarajan N."/>
            <person name="Lin S.J."/>
            <person name="Korhonen P.K."/>
            <person name="Jex A.R."/>
            <person name="Hall R.S."/>
            <person name="Safavi-Hemami H."/>
            <person name="Kaewkong W."/>
            <person name="Bertrand D."/>
            <person name="Gao S."/>
            <person name="Seet Q."/>
            <person name="Wongkham S."/>
            <person name="Teh B.T."/>
            <person name="Wongkham C."/>
            <person name="Intapan P.M."/>
            <person name="Maleewong W."/>
            <person name="Yang X."/>
            <person name="Hu M."/>
            <person name="Wang Z."/>
            <person name="Hofmann A."/>
            <person name="Sternberg P.W."/>
            <person name="Tan P."/>
            <person name="Wang J."/>
            <person name="Gasser R.B."/>
        </authorList>
    </citation>
    <scope>NUCLEOTIDE SEQUENCE [LARGE SCALE GENOMIC DNA]</scope>
</reference>
<dbReference type="AlphaFoldDB" id="A0A075AC63"/>
<gene>
    <name evidence="2" type="ORF">T265_07229</name>
</gene>